<feature type="transmembrane region" description="Helical" evidence="8">
    <location>
        <begin position="373"/>
        <end position="393"/>
    </location>
</feature>
<reference evidence="10" key="1">
    <citation type="submission" date="2020-10" db="EMBL/GenBank/DDBJ databases">
        <title>Whole-genome sequence of Luteibacter sp. EIF3.</title>
        <authorList>
            <person name="Friedrich I."/>
            <person name="Hertel R."/>
            <person name="Daniel R."/>
        </authorList>
    </citation>
    <scope>NUCLEOTIDE SEQUENCE</scope>
    <source>
        <strain evidence="10">EIF3</strain>
    </source>
</reference>
<keyword evidence="7 8" id="KW-0472">Membrane</keyword>
<feature type="transmembrane region" description="Helical" evidence="8">
    <location>
        <begin position="348"/>
        <end position="367"/>
    </location>
</feature>
<keyword evidence="4" id="KW-0808">Transferase</keyword>
<dbReference type="RefSeq" id="WP_250340235.1">
    <property type="nucleotide sequence ID" value="NZ_CP063231.1"/>
</dbReference>
<evidence type="ECO:0000256" key="1">
    <source>
        <dbReference type="ARBA" id="ARBA00004651"/>
    </source>
</evidence>
<evidence type="ECO:0000256" key="8">
    <source>
        <dbReference type="SAM" id="Phobius"/>
    </source>
</evidence>
<feature type="transmembrane region" description="Helical" evidence="8">
    <location>
        <begin position="405"/>
        <end position="424"/>
    </location>
</feature>
<sequence length="525" mass="57517">MTPSRATFEWWRDRPWLVALLWLLPAAVLPVVPIDETRYLSIAWEMHRTGDLFALTLNGQPYMDKSPLLFWLVNVAWSLLGVSTLTARLPVIVCAVGSVATVVAIARQMHHRDPVAAGWIMLPFVVFGAFTPIAMFDVPLVCFVALGLLGIVISAQGSRWRGCAVILVAASLGLLMKGPVYLLHLAGPLALVRWWHAGPLERPVSMAFGIAACIVIACVPLGAWAVTSALRLNGVPVITTLAHQSVGRVTESFAHRRSALWYLPWVIPFLLPWTFLWRWRRLWANRRRVIETRIGRLGIAASLPAFVAFSLISGKQIHYLLPLLPGMALLLAEFYAADEAFLSHRRVWIVLVVTAVAWAWPVANAVIGMRGNATWYVAALMSAVLLTLGAWAVRHLRTAKDSEKLPASSLASLLAVISAVLLIGTHVKAHMDPQELADAVSDLQRRDIVVVAVSDEPGMVTYLARLPKPLPIVANTKAWAASHPQGLALVHASRGEPPDFVQTPITLADGWEGIVPASRLREVHP</sequence>
<feature type="transmembrane region" description="Helical" evidence="8">
    <location>
        <begin position="204"/>
        <end position="226"/>
    </location>
</feature>
<protein>
    <submittedName>
        <fullName evidence="10">Glycosyltransferase family 39 protein</fullName>
    </submittedName>
</protein>
<evidence type="ECO:0000313" key="11">
    <source>
        <dbReference type="Proteomes" id="UP001056681"/>
    </source>
</evidence>
<feature type="transmembrane region" description="Helical" evidence="8">
    <location>
        <begin position="92"/>
        <end position="110"/>
    </location>
</feature>
<feature type="transmembrane region" description="Helical" evidence="8">
    <location>
        <begin position="319"/>
        <end position="336"/>
    </location>
</feature>
<evidence type="ECO:0000256" key="7">
    <source>
        <dbReference type="ARBA" id="ARBA00023136"/>
    </source>
</evidence>
<feature type="transmembrane region" description="Helical" evidence="8">
    <location>
        <begin position="140"/>
        <end position="158"/>
    </location>
</feature>
<evidence type="ECO:0000256" key="2">
    <source>
        <dbReference type="ARBA" id="ARBA00022475"/>
    </source>
</evidence>
<evidence type="ECO:0000313" key="10">
    <source>
        <dbReference type="EMBL" id="URL59725.1"/>
    </source>
</evidence>
<evidence type="ECO:0000259" key="9">
    <source>
        <dbReference type="Pfam" id="PF13231"/>
    </source>
</evidence>
<organism evidence="10 11">
    <name type="scientific">Luteibacter flocculans</name>
    <dbReference type="NCBI Taxonomy" id="2780091"/>
    <lineage>
        <taxon>Bacteria</taxon>
        <taxon>Pseudomonadati</taxon>
        <taxon>Pseudomonadota</taxon>
        <taxon>Gammaproteobacteria</taxon>
        <taxon>Lysobacterales</taxon>
        <taxon>Rhodanobacteraceae</taxon>
        <taxon>Luteibacter</taxon>
    </lineage>
</organism>
<keyword evidence="6 8" id="KW-1133">Transmembrane helix</keyword>
<accession>A0ABY4T684</accession>
<comment type="subcellular location">
    <subcellularLocation>
        <location evidence="1">Cell membrane</location>
        <topology evidence="1">Multi-pass membrane protein</topology>
    </subcellularLocation>
</comment>
<feature type="transmembrane region" description="Helical" evidence="8">
    <location>
        <begin position="259"/>
        <end position="277"/>
    </location>
</feature>
<evidence type="ECO:0000256" key="4">
    <source>
        <dbReference type="ARBA" id="ARBA00022679"/>
    </source>
</evidence>
<proteinExistence type="predicted"/>
<dbReference type="Pfam" id="PF13231">
    <property type="entry name" value="PMT_2"/>
    <property type="match status" value="1"/>
</dbReference>
<dbReference type="PANTHER" id="PTHR33908:SF11">
    <property type="entry name" value="MEMBRANE PROTEIN"/>
    <property type="match status" value="1"/>
</dbReference>
<keyword evidence="11" id="KW-1185">Reference proteome</keyword>
<dbReference type="Proteomes" id="UP001056681">
    <property type="component" value="Chromosome"/>
</dbReference>
<feature type="transmembrane region" description="Helical" evidence="8">
    <location>
        <begin position="164"/>
        <end position="192"/>
    </location>
</feature>
<evidence type="ECO:0000256" key="5">
    <source>
        <dbReference type="ARBA" id="ARBA00022692"/>
    </source>
</evidence>
<name>A0ABY4T684_9GAMM</name>
<evidence type="ECO:0000256" key="3">
    <source>
        <dbReference type="ARBA" id="ARBA00022676"/>
    </source>
</evidence>
<keyword evidence="5 8" id="KW-0812">Transmembrane</keyword>
<feature type="transmembrane region" description="Helical" evidence="8">
    <location>
        <begin position="297"/>
        <end position="313"/>
    </location>
</feature>
<dbReference type="InterPro" id="IPR050297">
    <property type="entry name" value="LipidA_mod_glycosyltrf_83"/>
</dbReference>
<dbReference type="PANTHER" id="PTHR33908">
    <property type="entry name" value="MANNOSYLTRANSFERASE YKCB-RELATED"/>
    <property type="match status" value="1"/>
</dbReference>
<dbReference type="EMBL" id="CP063231">
    <property type="protein sequence ID" value="URL59725.1"/>
    <property type="molecule type" value="Genomic_DNA"/>
</dbReference>
<keyword evidence="3" id="KW-0328">Glycosyltransferase</keyword>
<feature type="transmembrane region" description="Helical" evidence="8">
    <location>
        <begin position="116"/>
        <end position="133"/>
    </location>
</feature>
<keyword evidence="2" id="KW-1003">Cell membrane</keyword>
<feature type="domain" description="Glycosyltransferase RgtA/B/C/D-like" evidence="9">
    <location>
        <begin position="64"/>
        <end position="224"/>
    </location>
</feature>
<gene>
    <name evidence="10" type="ORF">IM816_06420</name>
</gene>
<dbReference type="InterPro" id="IPR038731">
    <property type="entry name" value="RgtA/B/C-like"/>
</dbReference>
<evidence type="ECO:0000256" key="6">
    <source>
        <dbReference type="ARBA" id="ARBA00022989"/>
    </source>
</evidence>